<name>A0ABT4W8L5_9FLAO</name>
<dbReference type="InterPro" id="IPR046219">
    <property type="entry name" value="DUF6252"/>
</dbReference>
<gene>
    <name evidence="1" type="ORF">NJT12_04445</name>
</gene>
<accession>A0ABT4W8L5</accession>
<dbReference type="Pfam" id="PF19765">
    <property type="entry name" value="DUF6252"/>
    <property type="match status" value="1"/>
</dbReference>
<keyword evidence="2" id="KW-1185">Reference proteome</keyword>
<dbReference type="Proteomes" id="UP001212170">
    <property type="component" value="Unassembled WGS sequence"/>
</dbReference>
<protein>
    <submittedName>
        <fullName evidence="1">DUF6252 family protein</fullName>
    </submittedName>
</protein>
<dbReference type="EMBL" id="JAMZNK010000005">
    <property type="protein sequence ID" value="MDA6068864.1"/>
    <property type="molecule type" value="Genomic_DNA"/>
</dbReference>
<evidence type="ECO:0000313" key="2">
    <source>
        <dbReference type="Proteomes" id="UP001212170"/>
    </source>
</evidence>
<proteinExistence type="predicted"/>
<evidence type="ECO:0000313" key="1">
    <source>
        <dbReference type="EMBL" id="MDA6068864.1"/>
    </source>
</evidence>
<organism evidence="1 2">
    <name type="scientific">Flavobacterium azizsancarii</name>
    <dbReference type="NCBI Taxonomy" id="2961580"/>
    <lineage>
        <taxon>Bacteria</taxon>
        <taxon>Pseudomonadati</taxon>
        <taxon>Bacteroidota</taxon>
        <taxon>Flavobacteriia</taxon>
        <taxon>Flavobacteriales</taxon>
        <taxon>Flavobacteriaceae</taxon>
        <taxon>Flavobacterium</taxon>
    </lineage>
</organism>
<comment type="caution">
    <text evidence="1">The sequence shown here is derived from an EMBL/GenBank/DDBJ whole genome shotgun (WGS) entry which is preliminary data.</text>
</comment>
<sequence>MGGHAFVGDQVQAIVTDDYVAIEGIRSSKGDLIQIILPSNKVGTYTWKNSNENAENFILAYALEIGGDAFASISEEDAALFEIQGYTDTAIVKITDVDKDKKTISGTFQFTGFRELSNK</sequence>
<reference evidence="1 2" key="1">
    <citation type="journal article" date="2023" name="Chemosphere">
        <title>Whole genome analysis of Flavobacterium aziz-sancarii sp. nov., isolated from Ardley Island (Antarctica), revealed a rich resistome and bioremediation potential.</title>
        <authorList>
            <person name="Otur C."/>
            <person name="Okay S."/>
            <person name="Kurt-Kizildogan A."/>
        </authorList>
    </citation>
    <scope>NUCLEOTIDE SEQUENCE [LARGE SCALE GENOMIC DNA]</scope>
    <source>
        <strain evidence="1 2">AC</strain>
    </source>
</reference>